<gene>
    <name evidence="2" type="ORF">ACFSC7_17660</name>
</gene>
<dbReference type="RefSeq" id="WP_149893589.1">
    <property type="nucleotide sequence ID" value="NZ_JBHUFA010000015.1"/>
</dbReference>
<comment type="caution">
    <text evidence="2">The sequence shown here is derived from an EMBL/GenBank/DDBJ whole genome shotgun (WGS) entry which is preliminary data.</text>
</comment>
<keyword evidence="3" id="KW-1185">Reference proteome</keyword>
<dbReference type="Proteomes" id="UP001597327">
    <property type="component" value="Unassembled WGS sequence"/>
</dbReference>
<evidence type="ECO:0000313" key="3">
    <source>
        <dbReference type="Proteomes" id="UP001597327"/>
    </source>
</evidence>
<proteinExistence type="predicted"/>
<reference evidence="3" key="1">
    <citation type="journal article" date="2019" name="Int. J. Syst. Evol. Microbiol.">
        <title>The Global Catalogue of Microorganisms (GCM) 10K type strain sequencing project: providing services to taxonomists for standard genome sequencing and annotation.</title>
        <authorList>
            <consortium name="The Broad Institute Genomics Platform"/>
            <consortium name="The Broad Institute Genome Sequencing Center for Infectious Disease"/>
            <person name="Wu L."/>
            <person name="Ma J."/>
        </authorList>
    </citation>
    <scope>NUCLEOTIDE SEQUENCE [LARGE SCALE GENOMIC DNA]</scope>
    <source>
        <strain evidence="3">JCM 3369</strain>
    </source>
</reference>
<protein>
    <submittedName>
        <fullName evidence="2">NnrT protein</fullName>
    </submittedName>
</protein>
<keyword evidence="1" id="KW-1133">Transmembrane helix</keyword>
<name>A0ABW4K0Q3_9HYPH</name>
<keyword evidence="1" id="KW-0812">Transmembrane</keyword>
<keyword evidence="1" id="KW-0472">Membrane</keyword>
<feature type="transmembrane region" description="Helical" evidence="1">
    <location>
        <begin position="43"/>
        <end position="61"/>
    </location>
</feature>
<accession>A0ABW4K0Q3</accession>
<organism evidence="2 3">
    <name type="scientific">Roseibium aestuarii</name>
    <dbReference type="NCBI Taxonomy" id="2600299"/>
    <lineage>
        <taxon>Bacteria</taxon>
        <taxon>Pseudomonadati</taxon>
        <taxon>Pseudomonadota</taxon>
        <taxon>Alphaproteobacteria</taxon>
        <taxon>Hyphomicrobiales</taxon>
        <taxon>Stappiaceae</taxon>
        <taxon>Roseibium</taxon>
    </lineage>
</organism>
<feature type="transmembrane region" description="Helical" evidence="1">
    <location>
        <begin position="12"/>
        <end position="37"/>
    </location>
</feature>
<dbReference type="EMBL" id="JBHUFA010000015">
    <property type="protein sequence ID" value="MFD1697346.1"/>
    <property type="molecule type" value="Genomic_DNA"/>
</dbReference>
<evidence type="ECO:0000256" key="1">
    <source>
        <dbReference type="SAM" id="Phobius"/>
    </source>
</evidence>
<sequence>MRTRPGWKLLAGIYPFAAGAAGVNLFFASLILSWIGWPVLSPAQALAGGLVLGLPATWAFACHIRNLIDQAEGDRLPRS</sequence>
<evidence type="ECO:0000313" key="2">
    <source>
        <dbReference type="EMBL" id="MFD1697346.1"/>
    </source>
</evidence>